<feature type="compositionally biased region" description="Polar residues" evidence="5">
    <location>
        <begin position="23"/>
        <end position="33"/>
    </location>
</feature>
<dbReference type="GeneID" id="113798960"/>
<evidence type="ECO:0000256" key="2">
    <source>
        <dbReference type="ARBA" id="ARBA00022692"/>
    </source>
</evidence>
<sequence length="481" mass="53870">MSIQNNLSLQNHDNNHQHQHTNGSSKNHNQSEQSIKLSTIDDDDDLDKSIIKLNGHPNLTNATTTTMINNNNNNTNTKINGDLSMIPINDQCSATTTTTTVNNYDDNNRNGKKQPRYSIHSMTISQKSDFVNRTKKFLKGICLTILSGLFFSLTTLVVKYVKDVSPGTTAGFRYFGIIILSFPLALESPQPLFGCSGTYLWIALRGLAGGTSVFCRYSALHYMSMADSTIIILSMPVFVFVFARIFLKEHFGPYHVLAFCMSIIGIVFASKLEFIFGKSVQQENHPILNTTTTIITTTTMATTANFSNNNETMDKTSSVLSDQLIGTLFSLGATLVGCFVYVIIRKLKDVDKYVILFNFSIISMIEMVIIDYLFFDIQLPTEGYTPYLIFLIGILSFYAQLLLTRAIQIEEAGVVSVIRTSSEAFFAFILQIIFFQQIPDIFTIIGAILVLSAVFLLSFRKYIIGLPDNHPMRIRFAFLSK</sequence>
<feature type="transmembrane region" description="Helical" evidence="6">
    <location>
        <begin position="441"/>
        <end position="459"/>
    </location>
</feature>
<feature type="transmembrane region" description="Helical" evidence="6">
    <location>
        <begin position="229"/>
        <end position="247"/>
    </location>
</feature>
<feature type="region of interest" description="Disordered" evidence="5">
    <location>
        <begin position="1"/>
        <end position="33"/>
    </location>
</feature>
<evidence type="ECO:0000259" key="7">
    <source>
        <dbReference type="Pfam" id="PF00892"/>
    </source>
</evidence>
<dbReference type="Proteomes" id="UP000515146">
    <property type="component" value="Unplaced"/>
</dbReference>
<dbReference type="OrthoDB" id="6502282at2759"/>
<dbReference type="SUPFAM" id="SSF103481">
    <property type="entry name" value="Multidrug resistance efflux transporter EmrE"/>
    <property type="match status" value="2"/>
</dbReference>
<evidence type="ECO:0000256" key="1">
    <source>
        <dbReference type="ARBA" id="ARBA00004141"/>
    </source>
</evidence>
<accession>A0A6P6YKC0</accession>
<proteinExistence type="predicted"/>
<feature type="domain" description="EamA" evidence="7">
    <location>
        <begin position="325"/>
        <end position="458"/>
    </location>
</feature>
<dbReference type="OMA" id="CIFARLF"/>
<reference evidence="9" key="1">
    <citation type="submission" date="2025-08" db="UniProtKB">
        <authorList>
            <consortium name="RefSeq"/>
        </authorList>
    </citation>
    <scope>IDENTIFICATION</scope>
    <source>
        <strain evidence="9">Airmid</strain>
    </source>
</reference>
<feature type="compositionally biased region" description="Low complexity" evidence="5">
    <location>
        <begin position="1"/>
        <end position="12"/>
    </location>
</feature>
<dbReference type="RefSeq" id="XP_027205354.1">
    <property type="nucleotide sequence ID" value="XM_027349553.1"/>
</dbReference>
<comment type="subcellular location">
    <subcellularLocation>
        <location evidence="1">Membrane</location>
        <topology evidence="1">Multi-pass membrane protein</topology>
    </subcellularLocation>
</comment>
<dbReference type="PANTHER" id="PTHR22911:SF6">
    <property type="entry name" value="SOLUTE CARRIER FAMILY 35 MEMBER G1"/>
    <property type="match status" value="1"/>
</dbReference>
<feature type="transmembrane region" description="Helical" evidence="6">
    <location>
        <begin position="416"/>
        <end position="435"/>
    </location>
</feature>
<feature type="transmembrane region" description="Helical" evidence="6">
    <location>
        <begin position="356"/>
        <end position="375"/>
    </location>
</feature>
<evidence type="ECO:0000256" key="6">
    <source>
        <dbReference type="SAM" id="Phobius"/>
    </source>
</evidence>
<feature type="transmembrane region" description="Helical" evidence="6">
    <location>
        <begin position="137"/>
        <end position="158"/>
    </location>
</feature>
<keyword evidence="2 6" id="KW-0812">Transmembrane</keyword>
<dbReference type="InterPro" id="IPR037185">
    <property type="entry name" value="EmrE-like"/>
</dbReference>
<organism evidence="8 9">
    <name type="scientific">Dermatophagoides pteronyssinus</name>
    <name type="common">European house dust mite</name>
    <dbReference type="NCBI Taxonomy" id="6956"/>
    <lineage>
        <taxon>Eukaryota</taxon>
        <taxon>Metazoa</taxon>
        <taxon>Ecdysozoa</taxon>
        <taxon>Arthropoda</taxon>
        <taxon>Chelicerata</taxon>
        <taxon>Arachnida</taxon>
        <taxon>Acari</taxon>
        <taxon>Acariformes</taxon>
        <taxon>Sarcoptiformes</taxon>
        <taxon>Astigmata</taxon>
        <taxon>Psoroptidia</taxon>
        <taxon>Analgoidea</taxon>
        <taxon>Pyroglyphidae</taxon>
        <taxon>Dermatophagoidinae</taxon>
        <taxon>Dermatophagoides</taxon>
    </lineage>
</organism>
<feature type="domain" description="EamA" evidence="7">
    <location>
        <begin position="139"/>
        <end position="269"/>
    </location>
</feature>
<keyword evidence="3 6" id="KW-1133">Transmembrane helix</keyword>
<dbReference type="Pfam" id="PF00892">
    <property type="entry name" value="EamA"/>
    <property type="match status" value="2"/>
</dbReference>
<dbReference type="GO" id="GO:0016020">
    <property type="term" value="C:membrane"/>
    <property type="evidence" value="ECO:0007669"/>
    <property type="project" value="UniProtKB-SubCell"/>
</dbReference>
<name>A0A6P6YKC0_DERPT</name>
<feature type="transmembrane region" description="Helical" evidence="6">
    <location>
        <begin position="387"/>
        <end position="404"/>
    </location>
</feature>
<evidence type="ECO:0000256" key="3">
    <source>
        <dbReference type="ARBA" id="ARBA00022989"/>
    </source>
</evidence>
<feature type="transmembrane region" description="Helical" evidence="6">
    <location>
        <begin position="198"/>
        <end position="217"/>
    </location>
</feature>
<evidence type="ECO:0000313" key="9">
    <source>
        <dbReference type="RefSeq" id="XP_027205354.1"/>
    </source>
</evidence>
<dbReference type="KEGG" id="dpte:113798960"/>
<protein>
    <submittedName>
        <fullName evidence="9">Solute carrier family 35 member G1-like</fullName>
    </submittedName>
</protein>
<feature type="transmembrane region" description="Helical" evidence="6">
    <location>
        <begin position="324"/>
        <end position="344"/>
    </location>
</feature>
<feature type="transmembrane region" description="Helical" evidence="6">
    <location>
        <begin position="170"/>
        <end position="186"/>
    </location>
</feature>
<dbReference type="InterPro" id="IPR000620">
    <property type="entry name" value="EamA_dom"/>
</dbReference>
<dbReference type="AlphaFoldDB" id="A0A6P6YKC0"/>
<dbReference type="InParanoid" id="A0A6P6YKC0"/>
<feature type="transmembrane region" description="Helical" evidence="6">
    <location>
        <begin position="253"/>
        <end position="274"/>
    </location>
</feature>
<keyword evidence="8" id="KW-1185">Reference proteome</keyword>
<evidence type="ECO:0000256" key="5">
    <source>
        <dbReference type="SAM" id="MobiDB-lite"/>
    </source>
</evidence>
<evidence type="ECO:0000313" key="8">
    <source>
        <dbReference type="Proteomes" id="UP000515146"/>
    </source>
</evidence>
<dbReference type="PANTHER" id="PTHR22911">
    <property type="entry name" value="ACYL-MALONYL CONDENSING ENZYME-RELATED"/>
    <property type="match status" value="1"/>
</dbReference>
<evidence type="ECO:0000256" key="4">
    <source>
        <dbReference type="ARBA" id="ARBA00023136"/>
    </source>
</evidence>
<keyword evidence="4 6" id="KW-0472">Membrane</keyword>
<gene>
    <name evidence="9" type="primary">LOC113798960</name>
</gene>